<evidence type="ECO:0000313" key="1">
    <source>
        <dbReference type="EMBL" id="PNX66399.1"/>
    </source>
</evidence>
<dbReference type="AlphaFoldDB" id="A0A2K3KJF5"/>
<accession>A0A2K3KJF5</accession>
<sequence length="41" mass="4811">MYNMPDYDQQVAIDRWTGVFTYSFLNHSNLVNGAEKVPIFE</sequence>
<gene>
    <name evidence="1" type="ORF">L195_g063033</name>
</gene>
<evidence type="ECO:0000313" key="2">
    <source>
        <dbReference type="Proteomes" id="UP000236291"/>
    </source>
</evidence>
<dbReference type="EMBL" id="ASHM01193065">
    <property type="protein sequence ID" value="PNX66399.1"/>
    <property type="molecule type" value="Genomic_DNA"/>
</dbReference>
<proteinExistence type="predicted"/>
<name>A0A2K3KJF5_TRIPR</name>
<comment type="caution">
    <text evidence="1">The sequence shown here is derived from an EMBL/GenBank/DDBJ whole genome shotgun (WGS) entry which is preliminary data.</text>
</comment>
<reference evidence="1 2" key="2">
    <citation type="journal article" date="2017" name="Front. Plant Sci.">
        <title>Gene Classification and Mining of Molecular Markers Useful in Red Clover (Trifolium pratense) Breeding.</title>
        <authorList>
            <person name="Istvanek J."/>
            <person name="Dluhosova J."/>
            <person name="Dluhos P."/>
            <person name="Patkova L."/>
            <person name="Nedelnik J."/>
            <person name="Repkova J."/>
        </authorList>
    </citation>
    <scope>NUCLEOTIDE SEQUENCE [LARGE SCALE GENOMIC DNA]</scope>
    <source>
        <strain evidence="2">cv. Tatra</strain>
        <tissue evidence="1">Young leaves</tissue>
    </source>
</reference>
<protein>
    <submittedName>
        <fullName evidence="1">Uncharacterized protein</fullName>
    </submittedName>
</protein>
<organism evidence="1 2">
    <name type="scientific">Trifolium pratense</name>
    <name type="common">Red clover</name>
    <dbReference type="NCBI Taxonomy" id="57577"/>
    <lineage>
        <taxon>Eukaryota</taxon>
        <taxon>Viridiplantae</taxon>
        <taxon>Streptophyta</taxon>
        <taxon>Embryophyta</taxon>
        <taxon>Tracheophyta</taxon>
        <taxon>Spermatophyta</taxon>
        <taxon>Magnoliopsida</taxon>
        <taxon>eudicotyledons</taxon>
        <taxon>Gunneridae</taxon>
        <taxon>Pentapetalae</taxon>
        <taxon>rosids</taxon>
        <taxon>fabids</taxon>
        <taxon>Fabales</taxon>
        <taxon>Fabaceae</taxon>
        <taxon>Papilionoideae</taxon>
        <taxon>50 kb inversion clade</taxon>
        <taxon>NPAAA clade</taxon>
        <taxon>Hologalegina</taxon>
        <taxon>IRL clade</taxon>
        <taxon>Trifolieae</taxon>
        <taxon>Trifolium</taxon>
    </lineage>
</organism>
<reference evidence="1 2" key="1">
    <citation type="journal article" date="2014" name="Am. J. Bot.">
        <title>Genome assembly and annotation for red clover (Trifolium pratense; Fabaceae).</title>
        <authorList>
            <person name="Istvanek J."/>
            <person name="Jaros M."/>
            <person name="Krenek A."/>
            <person name="Repkova J."/>
        </authorList>
    </citation>
    <scope>NUCLEOTIDE SEQUENCE [LARGE SCALE GENOMIC DNA]</scope>
    <source>
        <strain evidence="2">cv. Tatra</strain>
        <tissue evidence="1">Young leaves</tissue>
    </source>
</reference>
<feature type="non-terminal residue" evidence="1">
    <location>
        <position position="41"/>
    </location>
</feature>
<dbReference type="Proteomes" id="UP000236291">
    <property type="component" value="Unassembled WGS sequence"/>
</dbReference>